<dbReference type="SUPFAM" id="SSF53474">
    <property type="entry name" value="alpha/beta-Hydrolases"/>
    <property type="match status" value="1"/>
</dbReference>
<dbReference type="STRING" id="1047168.A0A0F4GKC1"/>
<dbReference type="GO" id="GO:0019748">
    <property type="term" value="P:secondary metabolic process"/>
    <property type="evidence" value="ECO:0007669"/>
    <property type="project" value="TreeGrafter"/>
</dbReference>
<reference evidence="3 4" key="1">
    <citation type="submission" date="2015-03" db="EMBL/GenBank/DDBJ databases">
        <title>RNA-seq based gene annotation and comparative genomics of four Zymoseptoria species reveal species-specific pathogenicity related genes and transposable element activity.</title>
        <authorList>
            <person name="Grandaubert J."/>
            <person name="Bhattacharyya A."/>
            <person name="Stukenbrock E.H."/>
        </authorList>
    </citation>
    <scope>NUCLEOTIDE SEQUENCE [LARGE SCALE GENOMIC DNA]</scope>
    <source>
        <strain evidence="3 4">Zb18110</strain>
    </source>
</reference>
<feature type="domain" description="Serine hydrolase" evidence="2">
    <location>
        <begin position="18"/>
        <end position="275"/>
    </location>
</feature>
<dbReference type="PANTHER" id="PTHR48070">
    <property type="entry name" value="ESTERASE OVCA2"/>
    <property type="match status" value="1"/>
</dbReference>
<keyword evidence="4" id="KW-1185">Reference proteome</keyword>
<organism evidence="3 4">
    <name type="scientific">Zymoseptoria brevis</name>
    <dbReference type="NCBI Taxonomy" id="1047168"/>
    <lineage>
        <taxon>Eukaryota</taxon>
        <taxon>Fungi</taxon>
        <taxon>Dikarya</taxon>
        <taxon>Ascomycota</taxon>
        <taxon>Pezizomycotina</taxon>
        <taxon>Dothideomycetes</taxon>
        <taxon>Dothideomycetidae</taxon>
        <taxon>Mycosphaerellales</taxon>
        <taxon>Mycosphaerellaceae</taxon>
        <taxon>Zymoseptoria</taxon>
    </lineage>
</organism>
<evidence type="ECO:0000256" key="1">
    <source>
        <dbReference type="ARBA" id="ARBA00022801"/>
    </source>
</evidence>
<dbReference type="GO" id="GO:0005634">
    <property type="term" value="C:nucleus"/>
    <property type="evidence" value="ECO:0007669"/>
    <property type="project" value="TreeGrafter"/>
</dbReference>
<dbReference type="Pfam" id="PF03959">
    <property type="entry name" value="FSH1"/>
    <property type="match status" value="1"/>
</dbReference>
<comment type="caution">
    <text evidence="3">The sequence shown here is derived from an EMBL/GenBank/DDBJ whole genome shotgun (WGS) entry which is preliminary data.</text>
</comment>
<dbReference type="InterPro" id="IPR050593">
    <property type="entry name" value="LovG"/>
</dbReference>
<dbReference type="GO" id="GO:0016787">
    <property type="term" value="F:hydrolase activity"/>
    <property type="evidence" value="ECO:0007669"/>
    <property type="project" value="UniProtKB-KW"/>
</dbReference>
<sequence>MKYQVPATCPEVYLLTSRPQIFRMQTAPIRAELEDFEWVFVQGTVRHTEGNWSLHTSAFSSLPLYAYYNPLDPLSVNQTHRDLLQILQEEGPFDGVLAYSGGAGLAAEMLIAQDPFVLEPLFRFAVFINGASPLRVFKLADVDLAQGEAGTFDASPLINEAEDMFLRPSALRHKEGVSEEDLVDQAALLATVQKFEGKVLADGTPFLSDGEHGLCRWDRSDPNEPALIDIPTLHIRSPAEDVSDPHHGLHLLSLCDKSEVREIQHDFGHDFPRGRCLMKQIASEIRNVAEQSSGL</sequence>
<dbReference type="AlphaFoldDB" id="A0A0F4GKC1"/>
<dbReference type="InterPro" id="IPR029058">
    <property type="entry name" value="AB_hydrolase_fold"/>
</dbReference>
<keyword evidence="1" id="KW-0378">Hydrolase</keyword>
<dbReference type="InterPro" id="IPR005645">
    <property type="entry name" value="FSH-like_dom"/>
</dbReference>
<dbReference type="Proteomes" id="UP000033647">
    <property type="component" value="Unassembled WGS sequence"/>
</dbReference>
<dbReference type="PANTHER" id="PTHR48070:SF6">
    <property type="entry name" value="ESTERASE OVCA2"/>
    <property type="match status" value="1"/>
</dbReference>
<evidence type="ECO:0000313" key="4">
    <source>
        <dbReference type="Proteomes" id="UP000033647"/>
    </source>
</evidence>
<gene>
    <name evidence="3" type="ORF">TI39_contig610g00001</name>
</gene>
<evidence type="ECO:0000259" key="2">
    <source>
        <dbReference type="Pfam" id="PF03959"/>
    </source>
</evidence>
<protein>
    <submittedName>
        <fullName evidence="3">Putative ef-hand calcium-binding domain protein</fullName>
    </submittedName>
</protein>
<proteinExistence type="predicted"/>
<dbReference type="GO" id="GO:0005737">
    <property type="term" value="C:cytoplasm"/>
    <property type="evidence" value="ECO:0007669"/>
    <property type="project" value="TreeGrafter"/>
</dbReference>
<dbReference type="EMBL" id="LAFY01000602">
    <property type="protein sequence ID" value="KJX96630.1"/>
    <property type="molecule type" value="Genomic_DNA"/>
</dbReference>
<dbReference type="Gene3D" id="3.40.50.1820">
    <property type="entry name" value="alpha/beta hydrolase"/>
    <property type="match status" value="1"/>
</dbReference>
<dbReference type="OrthoDB" id="2094269at2759"/>
<evidence type="ECO:0000313" key="3">
    <source>
        <dbReference type="EMBL" id="KJX96630.1"/>
    </source>
</evidence>
<name>A0A0F4GKC1_9PEZI</name>
<accession>A0A0F4GKC1</accession>